<keyword evidence="2" id="KW-0001">2Fe-2S</keyword>
<evidence type="ECO:0000256" key="1">
    <source>
        <dbReference type="ARBA" id="ARBA00010651"/>
    </source>
</evidence>
<dbReference type="Pfam" id="PF00355">
    <property type="entry name" value="Rieske"/>
    <property type="match status" value="1"/>
</dbReference>
<dbReference type="SUPFAM" id="SSF50022">
    <property type="entry name" value="ISP domain"/>
    <property type="match status" value="1"/>
</dbReference>
<comment type="similarity">
    <text evidence="1">Belongs to the Rieske iron-sulfur protein family.</text>
</comment>
<keyword evidence="4" id="KW-0408">Iron</keyword>
<dbReference type="GO" id="GO:0051537">
    <property type="term" value="F:2 iron, 2 sulfur cluster binding"/>
    <property type="evidence" value="ECO:0007669"/>
    <property type="project" value="UniProtKB-KW"/>
</dbReference>
<keyword evidence="5" id="KW-0411">Iron-sulfur</keyword>
<keyword evidence="10" id="KW-1185">Reference proteome</keyword>
<reference evidence="9 10" key="1">
    <citation type="submission" date="2023-10" db="EMBL/GenBank/DDBJ databases">
        <authorList>
            <person name="Maclean D."/>
            <person name="Macfadyen A."/>
        </authorList>
    </citation>
    <scope>NUCLEOTIDE SEQUENCE [LARGE SCALE GENOMIC DNA]</scope>
</reference>
<dbReference type="Gene3D" id="2.102.10.10">
    <property type="entry name" value="Rieske [2Fe-2S] iron-sulphur domain"/>
    <property type="match status" value="1"/>
</dbReference>
<dbReference type="InterPro" id="IPR036922">
    <property type="entry name" value="Rieske_2Fe-2S_sf"/>
</dbReference>
<comment type="cofactor">
    <cofactor evidence="7">
        <name>[2Fe-2S] cluster</name>
        <dbReference type="ChEBI" id="CHEBI:190135"/>
    </cofactor>
</comment>
<evidence type="ECO:0000259" key="8">
    <source>
        <dbReference type="PROSITE" id="PS51296"/>
    </source>
</evidence>
<evidence type="ECO:0000256" key="4">
    <source>
        <dbReference type="ARBA" id="ARBA00023004"/>
    </source>
</evidence>
<comment type="caution">
    <text evidence="9">The sequence shown here is derived from an EMBL/GenBank/DDBJ whole genome shotgun (WGS) entry which is preliminary data.</text>
</comment>
<dbReference type="PROSITE" id="PS51296">
    <property type="entry name" value="RIESKE"/>
    <property type="match status" value="1"/>
</dbReference>
<organism evidence="9 10">
    <name type="scientific">Coccomyxa viridis</name>
    <dbReference type="NCBI Taxonomy" id="1274662"/>
    <lineage>
        <taxon>Eukaryota</taxon>
        <taxon>Viridiplantae</taxon>
        <taxon>Chlorophyta</taxon>
        <taxon>core chlorophytes</taxon>
        <taxon>Trebouxiophyceae</taxon>
        <taxon>Trebouxiophyceae incertae sedis</taxon>
        <taxon>Coccomyxaceae</taxon>
        <taxon>Coccomyxa</taxon>
    </lineage>
</organism>
<protein>
    <recommendedName>
        <fullName evidence="8">Rieske domain-containing protein</fullName>
    </recommendedName>
</protein>
<dbReference type="InterPro" id="IPR014349">
    <property type="entry name" value="Rieske_Fe-S_prot"/>
</dbReference>
<evidence type="ECO:0000256" key="5">
    <source>
        <dbReference type="ARBA" id="ARBA00023014"/>
    </source>
</evidence>
<dbReference type="EMBL" id="CAUYUE010000008">
    <property type="protein sequence ID" value="CAK0783210.1"/>
    <property type="molecule type" value="Genomic_DNA"/>
</dbReference>
<evidence type="ECO:0000256" key="3">
    <source>
        <dbReference type="ARBA" id="ARBA00022723"/>
    </source>
</evidence>
<evidence type="ECO:0000256" key="6">
    <source>
        <dbReference type="ARBA" id="ARBA00023157"/>
    </source>
</evidence>
<dbReference type="Proteomes" id="UP001314263">
    <property type="component" value="Unassembled WGS sequence"/>
</dbReference>
<dbReference type="InterPro" id="IPR005805">
    <property type="entry name" value="Rieske_Fe-S_prot_C"/>
</dbReference>
<proteinExistence type="inferred from homology"/>
<dbReference type="PRINTS" id="PR00162">
    <property type="entry name" value="RIESKE"/>
</dbReference>
<dbReference type="GO" id="GO:0016020">
    <property type="term" value="C:membrane"/>
    <property type="evidence" value="ECO:0007669"/>
    <property type="project" value="InterPro"/>
</dbReference>
<keyword evidence="3" id="KW-0479">Metal-binding</keyword>
<evidence type="ECO:0000313" key="9">
    <source>
        <dbReference type="EMBL" id="CAK0783210.1"/>
    </source>
</evidence>
<keyword evidence="6" id="KW-1015">Disulfide bond</keyword>
<gene>
    <name evidence="9" type="ORF">CVIRNUC_006409</name>
</gene>
<sequence length="149" mass="15904">MSVSQKMKFICSCSSLRAYRKVAMLLQVYSPSRPPPAMGNLPGELWQVGKTVTQGELEVVSPGYVFNTVGGIKPGEGDIVQQGLSKVAVYKDEGGKAQGFKAACPHLGCLVQWNPLEKTFDCPCHGSAFSKDGICIQGPAKADLEAVEL</sequence>
<evidence type="ECO:0000256" key="2">
    <source>
        <dbReference type="ARBA" id="ARBA00022714"/>
    </source>
</evidence>
<feature type="domain" description="Rieske" evidence="8">
    <location>
        <begin position="64"/>
        <end position="149"/>
    </location>
</feature>
<dbReference type="GO" id="GO:0046872">
    <property type="term" value="F:metal ion binding"/>
    <property type="evidence" value="ECO:0007669"/>
    <property type="project" value="UniProtKB-KW"/>
</dbReference>
<dbReference type="AlphaFoldDB" id="A0AAV1IAB0"/>
<dbReference type="InterPro" id="IPR017941">
    <property type="entry name" value="Rieske_2Fe-2S"/>
</dbReference>
<accession>A0AAV1IAB0</accession>
<evidence type="ECO:0000256" key="7">
    <source>
        <dbReference type="ARBA" id="ARBA00034078"/>
    </source>
</evidence>
<evidence type="ECO:0000313" key="10">
    <source>
        <dbReference type="Proteomes" id="UP001314263"/>
    </source>
</evidence>
<dbReference type="PANTHER" id="PTHR10134">
    <property type="entry name" value="CYTOCHROME B-C1 COMPLEX SUBUNIT RIESKE, MITOCHONDRIAL"/>
    <property type="match status" value="1"/>
</dbReference>
<name>A0AAV1IAB0_9CHLO</name>